<evidence type="ECO:0000259" key="16">
    <source>
        <dbReference type="PROSITE" id="PS51669"/>
    </source>
</evidence>
<accession>G7V700</accession>
<dbReference type="SMART" id="SM00929">
    <property type="entry name" value="NADH-G_4Fe-4S_3"/>
    <property type="match status" value="1"/>
</dbReference>
<reference evidence="18 19" key="2">
    <citation type="journal article" date="2012" name="Stand. Genomic Sci.">
        <title>Genome sequence of the moderately thermophilic, amino-acid-degrading and sulfur-reducing bacterium Thermovirga lienii type strain (Cas60314(T)).</title>
        <authorList>
            <person name="Goker M."/>
            <person name="Saunders E."/>
            <person name="Lapidus A."/>
            <person name="Nolan M."/>
            <person name="Lucas S."/>
            <person name="Hammon N."/>
            <person name="Deshpande S."/>
            <person name="Cheng J.F."/>
            <person name="Han C."/>
            <person name="Tapia R."/>
            <person name="Goodwin L.A."/>
            <person name="Pitluck S."/>
            <person name="Liolios K."/>
            <person name="Mavromatis K."/>
            <person name="Pagani I."/>
            <person name="Ivanova N."/>
            <person name="Mikhailova N."/>
            <person name="Pati A."/>
            <person name="Chen A."/>
            <person name="Palaniappan K."/>
            <person name="Land M."/>
            <person name="Chang Y.J."/>
            <person name="Jeffries C.D."/>
            <person name="Brambilla E.M."/>
            <person name="Rohde M."/>
            <person name="Spring S."/>
            <person name="Detter J.C."/>
            <person name="Woyke T."/>
            <person name="Bristow J."/>
            <person name="Eisen J.A."/>
            <person name="Markowitz V."/>
            <person name="Hugenholtz P."/>
            <person name="Kyrpides N.C."/>
            <person name="Klenk H.P."/>
        </authorList>
    </citation>
    <scope>NUCLEOTIDE SEQUENCE [LARGE SCALE GENOMIC DNA]</scope>
    <source>
        <strain evidence="19">ATCC BAA-1197 / DSM 17291 / Cas60314</strain>
    </source>
</reference>
<evidence type="ECO:0000256" key="6">
    <source>
        <dbReference type="ARBA" id="ARBA00022723"/>
    </source>
</evidence>
<dbReference type="EMBL" id="CP003096">
    <property type="protein sequence ID" value="AER67189.1"/>
    <property type="molecule type" value="Genomic_DNA"/>
</dbReference>
<dbReference type="Gene3D" id="3.30.70.20">
    <property type="match status" value="1"/>
</dbReference>
<evidence type="ECO:0000256" key="2">
    <source>
        <dbReference type="ARBA" id="ARBA00004370"/>
    </source>
</evidence>
<feature type="domain" description="4Fe-4S His(Cys)3-ligated-type" evidence="17">
    <location>
        <begin position="81"/>
        <end position="120"/>
    </location>
</feature>
<dbReference type="Pfam" id="PF00384">
    <property type="entry name" value="Molybdopterin"/>
    <property type="match status" value="2"/>
</dbReference>
<dbReference type="CDD" id="cd00207">
    <property type="entry name" value="fer2"/>
    <property type="match status" value="1"/>
</dbReference>
<dbReference type="eggNOG" id="COG1034">
    <property type="taxonomic scope" value="Bacteria"/>
</dbReference>
<dbReference type="PROSITE" id="PS51379">
    <property type="entry name" value="4FE4S_FER_2"/>
    <property type="match status" value="2"/>
</dbReference>
<dbReference type="SUPFAM" id="SSF53706">
    <property type="entry name" value="Formate dehydrogenase/DMSO reductase, domains 1-3"/>
    <property type="match status" value="1"/>
</dbReference>
<dbReference type="GO" id="GO:0046872">
    <property type="term" value="F:metal ion binding"/>
    <property type="evidence" value="ECO:0007669"/>
    <property type="project" value="UniProtKB-KW"/>
</dbReference>
<organism evidence="18 19">
    <name type="scientific">Thermovirga lienii (strain ATCC BAA-1197 / DSM 17291 / Cas60314)</name>
    <dbReference type="NCBI Taxonomy" id="580340"/>
    <lineage>
        <taxon>Bacteria</taxon>
        <taxon>Thermotogati</taxon>
        <taxon>Synergistota</taxon>
        <taxon>Synergistia</taxon>
        <taxon>Synergistales</taxon>
        <taxon>Thermovirgaceae</taxon>
        <taxon>Thermovirga</taxon>
    </lineage>
</organism>
<evidence type="ECO:0000259" key="14">
    <source>
        <dbReference type="PROSITE" id="PS51085"/>
    </source>
</evidence>
<dbReference type="Pfam" id="PF10588">
    <property type="entry name" value="NADH-G_4Fe-4S_3"/>
    <property type="match status" value="1"/>
</dbReference>
<dbReference type="GO" id="GO:0016020">
    <property type="term" value="C:membrane"/>
    <property type="evidence" value="ECO:0007669"/>
    <property type="project" value="UniProtKB-SubCell"/>
</dbReference>
<keyword evidence="5" id="KW-0001">2Fe-2S</keyword>
<evidence type="ECO:0000256" key="10">
    <source>
        <dbReference type="ARBA" id="ARBA00023014"/>
    </source>
</evidence>
<feature type="domain" description="4Fe-4S ferredoxin-type" evidence="15">
    <location>
        <begin position="183"/>
        <end position="212"/>
    </location>
</feature>
<dbReference type="GO" id="GO:0051539">
    <property type="term" value="F:4 iron, 4 sulfur cluster binding"/>
    <property type="evidence" value="ECO:0007669"/>
    <property type="project" value="UniProtKB-KW"/>
</dbReference>
<dbReference type="GO" id="GO:0051537">
    <property type="term" value="F:2 iron, 2 sulfur cluster binding"/>
    <property type="evidence" value="ECO:0007669"/>
    <property type="project" value="UniProtKB-KW"/>
</dbReference>
<dbReference type="SUPFAM" id="SSF54292">
    <property type="entry name" value="2Fe-2S ferredoxin-like"/>
    <property type="match status" value="1"/>
</dbReference>
<dbReference type="Gene3D" id="2.20.25.90">
    <property type="entry name" value="ADC-like domains"/>
    <property type="match status" value="1"/>
</dbReference>
<evidence type="ECO:0000256" key="9">
    <source>
        <dbReference type="ARBA" id="ARBA00023004"/>
    </source>
</evidence>
<comment type="cofactor">
    <cofactor evidence="13">
        <name>[2Fe-2S] cluster</name>
        <dbReference type="ChEBI" id="CHEBI:190135"/>
    </cofactor>
</comment>
<dbReference type="PANTHER" id="PTHR43105">
    <property type="entry name" value="RESPIRATORY NITRATE REDUCTASE"/>
    <property type="match status" value="1"/>
</dbReference>
<dbReference type="HOGENOM" id="CLU_000422_4_0_0"/>
<dbReference type="Pfam" id="PF22117">
    <property type="entry name" value="Fer4_Nqo3"/>
    <property type="match status" value="1"/>
</dbReference>
<keyword evidence="10" id="KW-0411">Iron-sulfur</keyword>
<evidence type="ECO:0000313" key="18">
    <source>
        <dbReference type="EMBL" id="AER67189.1"/>
    </source>
</evidence>
<evidence type="ECO:0000313" key="19">
    <source>
        <dbReference type="Proteomes" id="UP000005868"/>
    </source>
</evidence>
<reference evidence="19" key="1">
    <citation type="submission" date="2011-10" db="EMBL/GenBank/DDBJ databases">
        <title>The complete genome of chromosome of Thermovirga lienii DSM 17291.</title>
        <authorList>
            <consortium name="US DOE Joint Genome Institute (JGI-PGF)"/>
            <person name="Lucas S."/>
            <person name="Copeland A."/>
            <person name="Lapidus A."/>
            <person name="Glavina del Rio T."/>
            <person name="Dalin E."/>
            <person name="Tice H."/>
            <person name="Bruce D."/>
            <person name="Goodwin L."/>
            <person name="Pitluck S."/>
            <person name="Peters L."/>
            <person name="Mikhailova N."/>
            <person name="Saunders E."/>
            <person name="Kyrpides N."/>
            <person name="Mavromatis K."/>
            <person name="Ivanova N."/>
            <person name="Last F.I."/>
            <person name="Brettin T."/>
            <person name="Detter J.C."/>
            <person name="Han C."/>
            <person name="Larimer F."/>
            <person name="Land M."/>
            <person name="Hauser L."/>
            <person name="Markowitz V."/>
            <person name="Cheng J.-F."/>
            <person name="Hugenholtz P."/>
            <person name="Woyke T."/>
            <person name="Wu D."/>
            <person name="Spring S."/>
            <person name="Schroeder M."/>
            <person name="Brambilla E.-M."/>
            <person name="Klenk H.-P."/>
            <person name="Eisen J.A."/>
        </authorList>
    </citation>
    <scope>NUCLEOTIDE SEQUENCE [LARGE SCALE GENOMIC DNA]</scope>
    <source>
        <strain evidence="19">ATCC BAA-1197 / DSM 17291 / Cas60314</strain>
    </source>
</reference>
<dbReference type="InterPro" id="IPR001041">
    <property type="entry name" value="2Fe-2S_ferredoxin-type"/>
</dbReference>
<dbReference type="Pfam" id="PF13510">
    <property type="entry name" value="Fer2_4"/>
    <property type="match status" value="1"/>
</dbReference>
<dbReference type="GO" id="GO:0016491">
    <property type="term" value="F:oxidoreductase activity"/>
    <property type="evidence" value="ECO:0007669"/>
    <property type="project" value="InterPro"/>
</dbReference>
<dbReference type="PROSITE" id="PS51669">
    <property type="entry name" value="4FE4S_MOW_BIS_MGD"/>
    <property type="match status" value="1"/>
</dbReference>
<dbReference type="PANTHER" id="PTHR43105:SF10">
    <property type="entry name" value="NADH-QUINONE OXIDOREDUCTASE SUBUNIT G"/>
    <property type="match status" value="1"/>
</dbReference>
<dbReference type="CDD" id="cd00368">
    <property type="entry name" value="Molybdopterin-Binding"/>
    <property type="match status" value="1"/>
</dbReference>
<evidence type="ECO:0000256" key="11">
    <source>
        <dbReference type="ARBA" id="ARBA00023027"/>
    </source>
</evidence>
<evidence type="ECO:0000256" key="12">
    <source>
        <dbReference type="ARBA" id="ARBA00023136"/>
    </source>
</evidence>
<evidence type="ECO:0000256" key="7">
    <source>
        <dbReference type="ARBA" id="ARBA00022737"/>
    </source>
</evidence>
<dbReference type="FunFam" id="3.30.70.20:FF:000035">
    <property type="entry name" value="Iron hydrogenase 1"/>
    <property type="match status" value="1"/>
</dbReference>
<dbReference type="InterPro" id="IPR017896">
    <property type="entry name" value="4Fe4S_Fe-S-bd"/>
</dbReference>
<keyword evidence="4" id="KW-0004">4Fe-4S</keyword>
<dbReference type="InterPro" id="IPR006656">
    <property type="entry name" value="Mopterin_OxRdtase"/>
</dbReference>
<dbReference type="InterPro" id="IPR019574">
    <property type="entry name" value="NADH_UbQ_OxRdtase_Gsu_4Fe4S-bd"/>
</dbReference>
<evidence type="ECO:0000259" key="17">
    <source>
        <dbReference type="PROSITE" id="PS51839"/>
    </source>
</evidence>
<dbReference type="KEGG" id="tli:Tlie_1464"/>
<keyword evidence="18" id="KW-0830">Ubiquinone</keyword>
<dbReference type="FunFam" id="3.10.20.740:FF:000004">
    <property type="entry name" value="NADH-quinone oxidoreductase"/>
    <property type="match status" value="1"/>
</dbReference>
<comment type="similarity">
    <text evidence="3">Belongs to the complex I 75 kDa subunit family.</text>
</comment>
<keyword evidence="9" id="KW-0408">Iron</keyword>
<sequence>MARTIEIMINGRRMETLEGKTILEVCQEKGIYIPTLCHLEGLTSRGSCRMCLVRVEGAKTFLPACTTEAKEGMVVITEDQELVSLKKSILELLFSERNHLCMFCEKSGDCKLQSLAYRFGLDHVRYSFNWRKFQLDVGRKYFLFDQNRCILCRRCIRACEEIAGHAVLTVKDRGPDLMVCADLDLPFEQSTCVSCGTCLQVCPTGALSDKYSAYVGREEHFDRKRTVCTFCSIGCSIDVLSRDGVPAKIEGVWNEGPSSGILCVKGRFEPFYEDRPKIKDPMIRKNGQLVPVDWDEAESHILENLKLLGGVEHCIGLISSRVTNEAAKVFKAFFGQNGYLIEGSGAPEGNATLSDIDAADVVVVAGINLEKDCQVASSFVKRAFNRGAEVVVIGSAGKNVDKRATKRYRNWNEKVTTALQEGANPVLLYGGGVDSQQLRRIRELCPEIKCVGLANGVNSRGLEREGIPLWEGKEIEKAVYVIACDETLDERLEFNLRKAEFIIVQSAFETSLTRKAHVVLPSPSWQERSGTYINTEGMVRRLEGATLKAGSTKPDEYMLSRLLERRMG</sequence>
<gene>
    <name evidence="18" type="ordered locus">Tlie_1464</name>
</gene>
<dbReference type="InterPro" id="IPR054351">
    <property type="entry name" value="NADH_UbQ_OxRdtase_ferredoxin"/>
</dbReference>
<keyword evidence="12" id="KW-0472">Membrane</keyword>
<evidence type="ECO:0000256" key="1">
    <source>
        <dbReference type="ARBA" id="ARBA00001966"/>
    </source>
</evidence>
<dbReference type="SMART" id="SM00926">
    <property type="entry name" value="Molybdop_Fe4S4"/>
    <property type="match status" value="1"/>
</dbReference>
<proteinExistence type="inferred from homology"/>
<dbReference type="InterPro" id="IPR017900">
    <property type="entry name" value="4Fe4S_Fe_S_CS"/>
</dbReference>
<dbReference type="STRING" id="580340.Tlie_1464"/>
<keyword evidence="8" id="KW-1278">Translocase</keyword>
<keyword evidence="11" id="KW-0520">NAD</keyword>
<feature type="domain" description="4Fe-4S Mo/W bis-MGD-type" evidence="16">
    <location>
        <begin position="221"/>
        <end position="277"/>
    </location>
</feature>
<dbReference type="Pfam" id="PF04879">
    <property type="entry name" value="Molybdop_Fe4S4"/>
    <property type="match status" value="1"/>
</dbReference>
<name>G7V700_THELD</name>
<protein>
    <submittedName>
        <fullName evidence="18">NADH:ubiquinone oxidoreductase, subunit G, iron-sulfur binding protein</fullName>
    </submittedName>
</protein>
<dbReference type="Proteomes" id="UP000005868">
    <property type="component" value="Chromosome"/>
</dbReference>
<dbReference type="PROSITE" id="PS00198">
    <property type="entry name" value="4FE4S_FER_1"/>
    <property type="match status" value="1"/>
</dbReference>
<keyword evidence="6" id="KW-0479">Metal-binding</keyword>
<evidence type="ECO:0000256" key="5">
    <source>
        <dbReference type="ARBA" id="ARBA00022714"/>
    </source>
</evidence>
<evidence type="ECO:0000256" key="4">
    <source>
        <dbReference type="ARBA" id="ARBA00022485"/>
    </source>
</evidence>
<dbReference type="PROSITE" id="PS51085">
    <property type="entry name" value="2FE2S_FER_2"/>
    <property type="match status" value="1"/>
</dbReference>
<dbReference type="OrthoDB" id="9805142at2"/>
<feature type="domain" description="2Fe-2S ferredoxin-type" evidence="14">
    <location>
        <begin position="3"/>
        <end position="81"/>
    </location>
</feature>
<dbReference type="InterPro" id="IPR036010">
    <property type="entry name" value="2Fe-2S_ferredoxin-like_sf"/>
</dbReference>
<evidence type="ECO:0000256" key="13">
    <source>
        <dbReference type="ARBA" id="ARBA00034078"/>
    </source>
</evidence>
<dbReference type="AlphaFoldDB" id="G7V700"/>
<dbReference type="Gene3D" id="3.40.50.740">
    <property type="match status" value="2"/>
</dbReference>
<comment type="subcellular location">
    <subcellularLocation>
        <location evidence="2">Membrane</location>
    </subcellularLocation>
</comment>
<dbReference type="Gene3D" id="3.10.20.740">
    <property type="match status" value="1"/>
</dbReference>
<keyword evidence="7" id="KW-0677">Repeat</keyword>
<evidence type="ECO:0000256" key="8">
    <source>
        <dbReference type="ARBA" id="ARBA00022967"/>
    </source>
</evidence>
<evidence type="ECO:0000259" key="15">
    <source>
        <dbReference type="PROSITE" id="PS51379"/>
    </source>
</evidence>
<comment type="cofactor">
    <cofactor evidence="1">
        <name>[4Fe-4S] cluster</name>
        <dbReference type="ChEBI" id="CHEBI:49883"/>
    </cofactor>
</comment>
<dbReference type="InterPro" id="IPR006963">
    <property type="entry name" value="Mopterin_OxRdtase_4Fe-4S_dom"/>
</dbReference>
<dbReference type="SUPFAM" id="SSF54862">
    <property type="entry name" value="4Fe-4S ferredoxins"/>
    <property type="match status" value="1"/>
</dbReference>
<keyword evidence="19" id="KW-1185">Reference proteome</keyword>
<dbReference type="InterPro" id="IPR050123">
    <property type="entry name" value="Prok_molybdopt-oxidoreductase"/>
</dbReference>
<feature type="domain" description="4Fe-4S ferredoxin-type" evidence="15">
    <location>
        <begin position="140"/>
        <end position="173"/>
    </location>
</feature>
<dbReference type="PROSITE" id="PS51839">
    <property type="entry name" value="4FE4S_HC3"/>
    <property type="match status" value="1"/>
</dbReference>
<evidence type="ECO:0000256" key="3">
    <source>
        <dbReference type="ARBA" id="ARBA00005404"/>
    </source>
</evidence>